<organism evidence="15 16">
    <name type="scientific">Vibrio cidicii</name>
    <dbReference type="NCBI Taxonomy" id="1763883"/>
    <lineage>
        <taxon>Bacteria</taxon>
        <taxon>Pseudomonadati</taxon>
        <taxon>Pseudomonadota</taxon>
        <taxon>Gammaproteobacteria</taxon>
        <taxon>Vibrionales</taxon>
        <taxon>Vibrionaceae</taxon>
        <taxon>Vibrio</taxon>
    </lineage>
</organism>
<dbReference type="PRINTS" id="PR00335">
    <property type="entry name" value="KUPTAKETRKA"/>
</dbReference>
<feature type="coiled-coil region" evidence="13">
    <location>
        <begin position="562"/>
        <end position="589"/>
    </location>
</feature>
<keyword evidence="13" id="KW-0175">Coiled coil</keyword>
<keyword evidence="11 12" id="KW-0472">Membrane</keyword>
<dbReference type="Proteomes" id="UP000075349">
    <property type="component" value="Unassembled WGS sequence"/>
</dbReference>
<evidence type="ECO:0000259" key="14">
    <source>
        <dbReference type="PROSITE" id="PS51201"/>
    </source>
</evidence>
<dbReference type="NCBIfam" id="NF002973">
    <property type="entry name" value="PRK03659.1"/>
    <property type="match status" value="1"/>
</dbReference>
<feature type="transmembrane region" description="Helical" evidence="12">
    <location>
        <begin position="180"/>
        <end position="201"/>
    </location>
</feature>
<proteinExistence type="inferred from homology"/>
<dbReference type="Gene3D" id="3.40.50.720">
    <property type="entry name" value="NAD(P)-binding Rossmann-like Domain"/>
    <property type="match status" value="1"/>
</dbReference>
<keyword evidence="2 12" id="KW-0813">Transport</keyword>
<dbReference type="SUPFAM" id="SSF51735">
    <property type="entry name" value="NAD(P)-binding Rossmann-fold domains"/>
    <property type="match status" value="1"/>
</dbReference>
<feature type="transmembrane region" description="Helical" evidence="12">
    <location>
        <begin position="268"/>
        <end position="288"/>
    </location>
</feature>
<evidence type="ECO:0000256" key="4">
    <source>
        <dbReference type="ARBA" id="ARBA00022475"/>
    </source>
</evidence>
<dbReference type="InterPro" id="IPR003148">
    <property type="entry name" value="RCK_N"/>
</dbReference>
<feature type="transmembrane region" description="Helical" evidence="12">
    <location>
        <begin position="57"/>
        <end position="76"/>
    </location>
</feature>
<feature type="domain" description="RCK N-terminal" evidence="14">
    <location>
        <begin position="399"/>
        <end position="520"/>
    </location>
</feature>
<dbReference type="FunFam" id="3.40.50.720:FF:000036">
    <property type="entry name" value="Glutathione-regulated potassium-efflux system protein KefB"/>
    <property type="match status" value="1"/>
</dbReference>
<evidence type="ECO:0000256" key="8">
    <source>
        <dbReference type="ARBA" id="ARBA00022958"/>
    </source>
</evidence>
<feature type="transmembrane region" description="Helical" evidence="12">
    <location>
        <begin position="148"/>
        <end position="168"/>
    </location>
</feature>
<dbReference type="Pfam" id="PF00999">
    <property type="entry name" value="Na_H_Exchanger"/>
    <property type="match status" value="1"/>
</dbReference>
<gene>
    <name evidence="12" type="primary">kefB</name>
    <name evidence="15" type="ORF">AUQ44_10180</name>
</gene>
<dbReference type="RefSeq" id="WP_039439280.1">
    <property type="nucleotide sequence ID" value="NZ_MPKQ01000014.1"/>
</dbReference>
<dbReference type="Pfam" id="PF02254">
    <property type="entry name" value="TrkA_N"/>
    <property type="match status" value="1"/>
</dbReference>
<evidence type="ECO:0000256" key="13">
    <source>
        <dbReference type="SAM" id="Coils"/>
    </source>
</evidence>
<dbReference type="HAMAP" id="MF_01412">
    <property type="entry name" value="K_H_efflux_KefB"/>
    <property type="match status" value="1"/>
</dbReference>
<comment type="function">
    <text evidence="12">Pore-forming subunit of a potassium efflux system that confers protection against electrophiles. Catalyzes K(+)/H(+) antiport.</text>
</comment>
<evidence type="ECO:0000256" key="5">
    <source>
        <dbReference type="ARBA" id="ARBA00022519"/>
    </source>
</evidence>
<keyword evidence="4 12" id="KW-1003">Cell membrane</keyword>
<evidence type="ECO:0000256" key="3">
    <source>
        <dbReference type="ARBA" id="ARBA00022449"/>
    </source>
</evidence>
<evidence type="ECO:0000256" key="11">
    <source>
        <dbReference type="ARBA" id="ARBA00023136"/>
    </source>
</evidence>
<feature type="transmembrane region" description="Helical" evidence="12">
    <location>
        <begin position="6"/>
        <end position="26"/>
    </location>
</feature>
<dbReference type="GO" id="GO:1902600">
    <property type="term" value="P:proton transmembrane transport"/>
    <property type="evidence" value="ECO:0007669"/>
    <property type="project" value="InterPro"/>
</dbReference>
<dbReference type="EMBL" id="LOMK01000001">
    <property type="protein sequence ID" value="KYN25741.1"/>
    <property type="molecule type" value="Genomic_DNA"/>
</dbReference>
<dbReference type="Gene3D" id="1.20.1530.20">
    <property type="match status" value="1"/>
</dbReference>
<feature type="transmembrane region" description="Helical" evidence="12">
    <location>
        <begin position="325"/>
        <end position="344"/>
    </location>
</feature>
<dbReference type="InterPro" id="IPR006036">
    <property type="entry name" value="K_uptake_TrkA"/>
</dbReference>
<keyword evidence="3 12" id="KW-0050">Antiport</keyword>
<evidence type="ECO:0000256" key="7">
    <source>
        <dbReference type="ARBA" id="ARBA00022692"/>
    </source>
</evidence>
<dbReference type="NCBIfam" id="TIGR00932">
    <property type="entry name" value="2a37"/>
    <property type="match status" value="1"/>
</dbReference>
<dbReference type="GO" id="GO:0005886">
    <property type="term" value="C:plasma membrane"/>
    <property type="evidence" value="ECO:0007669"/>
    <property type="project" value="UniProtKB-SubCell"/>
</dbReference>
<keyword evidence="9 12" id="KW-1133">Transmembrane helix</keyword>
<comment type="subunit">
    <text evidence="12">Interacts with the regulatory subunit KefG.</text>
</comment>
<feature type="transmembrane region" description="Helical" evidence="12">
    <location>
        <begin position="237"/>
        <end position="256"/>
    </location>
</feature>
<name>A0A151JIY2_9VIBR</name>
<keyword evidence="8 12" id="KW-0630">Potassium</keyword>
<dbReference type="GO" id="GO:0015503">
    <property type="term" value="F:glutathione-regulated potassium exporter activity"/>
    <property type="evidence" value="ECO:0007669"/>
    <property type="project" value="UniProtKB-UniRule"/>
</dbReference>
<keyword evidence="5 12" id="KW-0997">Cell inner membrane</keyword>
<feature type="transmembrane region" description="Helical" evidence="12">
    <location>
        <begin position="356"/>
        <end position="375"/>
    </location>
</feature>
<comment type="subcellular location">
    <subcellularLocation>
        <location evidence="1 12">Cell inner membrane</location>
        <topology evidence="1 12">Multi-pass membrane protein</topology>
    </subcellularLocation>
</comment>
<accession>A0A151JIY2</accession>
<evidence type="ECO:0000256" key="1">
    <source>
        <dbReference type="ARBA" id="ARBA00004429"/>
    </source>
</evidence>
<dbReference type="PANTHER" id="PTHR46157:SF4">
    <property type="entry name" value="K(+) EFFLUX ANTIPORTER 3, CHLOROPLASTIC"/>
    <property type="match status" value="1"/>
</dbReference>
<dbReference type="InterPro" id="IPR038770">
    <property type="entry name" value="Na+/solute_symporter_sf"/>
</dbReference>
<feature type="transmembrane region" description="Helical" evidence="12">
    <location>
        <begin position="294"/>
        <end position="313"/>
    </location>
</feature>
<dbReference type="AlphaFoldDB" id="A0A151JIY2"/>
<evidence type="ECO:0000313" key="15">
    <source>
        <dbReference type="EMBL" id="KYN25741.1"/>
    </source>
</evidence>
<feature type="transmembrane region" description="Helical" evidence="12">
    <location>
        <begin position="88"/>
        <end position="110"/>
    </location>
</feature>
<dbReference type="PANTHER" id="PTHR46157">
    <property type="entry name" value="K(+) EFFLUX ANTIPORTER 3, CHLOROPLASTIC"/>
    <property type="match status" value="1"/>
</dbReference>
<sequence>MALTSDFLQTSVIFLSAAVVAVPLAQRFGLGSVLGYLLAGVAIGPWGLGVISDVDAILHFAELGVVLLLFLIGLELNPKKLWQMRVPILGLGGAQVLVTTLVIASIVTLFDLAWTSALVIGMGLALSSTAIALKVLEEQGLARTETGQSGFAVLLFQDIAVIPMLALLPLLSGGGMSGDWLSAVATLAGVGALLVGGHFLLRPLFRYVVMTGVRELFTVTALLVVLGIAMLMQQLGLSMALGTFLAGVLLAESEYRHELEIAIEPFKGLLLGLFFIAVGMAVNLGLLVAFPLEILLAVLGLVAVKGAVLYLLGRLVGMRAKARSKMAAILSQGGEFAFVIFTAASKEGLLNDNEVAFLLVVVSLSMVTTPLLLSLQNGWYARTLNQESEALSPDVVDTEPRVIIAGFGRFGQIIGRLLYANKIKITVLESDASQIKLLRKYGYKVFYGDATQLDLLRAAGAEKAEALVICTDSPDQVMNIVELCRQHFPNLKLMARARSRVEAYQLLGYGIHTYSRETFLGALDLGRQTLVELGMHPYQAKRAEAHFRKLDNAMLKELLPQHNEDKKLAQRAKEARKELEEIFAREMENDRQSRNFWEEK</sequence>
<dbReference type="PROSITE" id="PS51201">
    <property type="entry name" value="RCK_N"/>
    <property type="match status" value="1"/>
</dbReference>
<dbReference type="InterPro" id="IPR006153">
    <property type="entry name" value="Cation/H_exchanger_TM"/>
</dbReference>
<evidence type="ECO:0000313" key="16">
    <source>
        <dbReference type="Proteomes" id="UP000075349"/>
    </source>
</evidence>
<evidence type="ECO:0000256" key="6">
    <source>
        <dbReference type="ARBA" id="ARBA00022538"/>
    </source>
</evidence>
<evidence type="ECO:0000256" key="12">
    <source>
        <dbReference type="HAMAP-Rule" id="MF_01412"/>
    </source>
</evidence>
<reference evidence="16" key="1">
    <citation type="submission" date="2015-12" db="EMBL/GenBank/DDBJ databases">
        <authorList>
            <person name="Tarr C.L."/>
            <person name="Gladney L.M."/>
        </authorList>
    </citation>
    <scope>NUCLEOTIDE SEQUENCE [LARGE SCALE GENOMIC DNA]</scope>
    <source>
        <strain evidence="16">2756-81</strain>
    </source>
</reference>
<comment type="caution">
    <text evidence="15">The sequence shown here is derived from an EMBL/GenBank/DDBJ whole genome shotgun (WGS) entry which is preliminary data.</text>
</comment>
<keyword evidence="7 12" id="KW-0812">Transmembrane</keyword>
<dbReference type="InterPro" id="IPR004771">
    <property type="entry name" value="K/H_exchanger"/>
</dbReference>
<keyword evidence="10 12" id="KW-0406">Ion transport</keyword>
<dbReference type="InterPro" id="IPR020884">
    <property type="entry name" value="K_H_efflux_KefB"/>
</dbReference>
<dbReference type="FunFam" id="1.20.1530.20:FF:000001">
    <property type="entry name" value="Glutathione-regulated potassium-efflux system protein KefB"/>
    <property type="match status" value="1"/>
</dbReference>
<dbReference type="InterPro" id="IPR036291">
    <property type="entry name" value="NAD(P)-bd_dom_sf"/>
</dbReference>
<comment type="similarity">
    <text evidence="12">Belongs to the monovalent cation:proton antiporter 2 (CPA2) transporter (TC 2.A.37) family. KefB subfamily.</text>
</comment>
<feature type="transmembrane region" description="Helical" evidence="12">
    <location>
        <begin position="33"/>
        <end position="51"/>
    </location>
</feature>
<evidence type="ECO:0000256" key="9">
    <source>
        <dbReference type="ARBA" id="ARBA00022989"/>
    </source>
</evidence>
<feature type="transmembrane region" description="Helical" evidence="12">
    <location>
        <begin position="213"/>
        <end position="231"/>
    </location>
</feature>
<evidence type="ECO:0000256" key="10">
    <source>
        <dbReference type="ARBA" id="ARBA00023065"/>
    </source>
</evidence>
<evidence type="ECO:0000256" key="2">
    <source>
        <dbReference type="ARBA" id="ARBA00022448"/>
    </source>
</evidence>
<keyword evidence="6 12" id="KW-0633">Potassium transport</keyword>
<protein>
    <recommendedName>
        <fullName evidence="12">Glutathione-regulated potassium-efflux system protein KefB</fullName>
    </recommendedName>
    <alternativeName>
        <fullName evidence="12">K(+)/H(+) antiporter</fullName>
    </alternativeName>
</protein>
<feature type="transmembrane region" description="Helical" evidence="12">
    <location>
        <begin position="116"/>
        <end position="136"/>
    </location>
</feature>